<dbReference type="EMBL" id="FQUC01000003">
    <property type="protein sequence ID" value="SHF05686.1"/>
    <property type="molecule type" value="Genomic_DNA"/>
</dbReference>
<evidence type="ECO:0000313" key="1">
    <source>
        <dbReference type="EMBL" id="SHF05686.1"/>
    </source>
</evidence>
<organism evidence="1 2">
    <name type="scientific">Dysgonomonas macrotermitis</name>
    <dbReference type="NCBI Taxonomy" id="1346286"/>
    <lineage>
        <taxon>Bacteria</taxon>
        <taxon>Pseudomonadati</taxon>
        <taxon>Bacteroidota</taxon>
        <taxon>Bacteroidia</taxon>
        <taxon>Bacteroidales</taxon>
        <taxon>Dysgonomonadaceae</taxon>
        <taxon>Dysgonomonas</taxon>
    </lineage>
</organism>
<dbReference type="OrthoDB" id="6703119at2"/>
<dbReference type="AlphaFoldDB" id="A0A1M4YJW5"/>
<dbReference type="Proteomes" id="UP000184480">
    <property type="component" value="Unassembled WGS sequence"/>
</dbReference>
<gene>
    <name evidence="1" type="ORF">SAMN05444362_103186</name>
</gene>
<reference evidence="2" key="1">
    <citation type="submission" date="2016-11" db="EMBL/GenBank/DDBJ databases">
        <authorList>
            <person name="Varghese N."/>
            <person name="Submissions S."/>
        </authorList>
    </citation>
    <scope>NUCLEOTIDE SEQUENCE [LARGE SCALE GENOMIC DNA]</scope>
    <source>
        <strain evidence="2">DSM 27370</strain>
    </source>
</reference>
<dbReference type="STRING" id="1346286.SAMN05444362_103186"/>
<proteinExistence type="predicted"/>
<protein>
    <submittedName>
        <fullName evidence="1">Uncharacterized protein</fullName>
    </submittedName>
</protein>
<name>A0A1M4YJW5_9BACT</name>
<keyword evidence="2" id="KW-1185">Reference proteome</keyword>
<evidence type="ECO:0000313" key="2">
    <source>
        <dbReference type="Proteomes" id="UP000184480"/>
    </source>
</evidence>
<dbReference type="RefSeq" id="WP_062177557.1">
    <property type="nucleotide sequence ID" value="NZ_BBXL01000003.1"/>
</dbReference>
<accession>A0A1M4YJW5</accession>
<sequence>MDYKSKIKELRNLLPIPMSEAIQLLKDNDGDIQSCVEIFKKKTIDYISKEAGCNKKTAQKYYEREKFDINRTISMIREDIYDKNYKSIAEVTADRLSKVRSWIAFVEEKDFASALDYNEIQEVIQTLLLIPETKHFGIAIQRARKIKDTIFDKYSDDLSIDEFIRRNVKLDDNDEFRKLFHSVTVSLAILKEEIIRHRRNTK</sequence>